<evidence type="ECO:0000256" key="1">
    <source>
        <dbReference type="ARBA" id="ARBA00007074"/>
    </source>
</evidence>
<dbReference type="CDD" id="cd16891">
    <property type="entry name" value="CwlT-like"/>
    <property type="match status" value="1"/>
</dbReference>
<feature type="domain" description="NlpC/P60" evidence="6">
    <location>
        <begin position="488"/>
        <end position="609"/>
    </location>
</feature>
<gene>
    <name evidence="7" type="ORF">EHV15_34360</name>
</gene>
<evidence type="ECO:0000256" key="3">
    <source>
        <dbReference type="ARBA" id="ARBA00022801"/>
    </source>
</evidence>
<dbReference type="AlphaFoldDB" id="A0A3P3TE15"/>
<dbReference type="GO" id="GO:0006508">
    <property type="term" value="P:proteolysis"/>
    <property type="evidence" value="ECO:0007669"/>
    <property type="project" value="UniProtKB-KW"/>
</dbReference>
<keyword evidence="8" id="KW-1185">Reference proteome</keyword>
<keyword evidence="5" id="KW-0472">Membrane</keyword>
<keyword evidence="3" id="KW-0378">Hydrolase</keyword>
<proteinExistence type="inferred from homology"/>
<dbReference type="InterPro" id="IPR038765">
    <property type="entry name" value="Papain-like_cys_pep_sf"/>
</dbReference>
<accession>A0A3P3TE15</accession>
<comment type="caution">
    <text evidence="7">The sequence shown here is derived from an EMBL/GenBank/DDBJ whole genome shotgun (WGS) entry which is preliminary data.</text>
</comment>
<dbReference type="RefSeq" id="WP_128635770.1">
    <property type="nucleotide sequence ID" value="NZ_RRCN01000002.1"/>
</dbReference>
<dbReference type="InterPro" id="IPR000064">
    <property type="entry name" value="NLP_P60_dom"/>
</dbReference>
<evidence type="ECO:0000256" key="4">
    <source>
        <dbReference type="ARBA" id="ARBA00022807"/>
    </source>
</evidence>
<reference evidence="7 8" key="1">
    <citation type="submission" date="2018-11" db="EMBL/GenBank/DDBJ databases">
        <title>Genome sequencing of Paenibacillus sp. KCOM 3021 (= ChDC PVNT-B20).</title>
        <authorList>
            <person name="Kook J.-K."/>
            <person name="Park S.-N."/>
            <person name="Lim Y.K."/>
        </authorList>
    </citation>
    <scope>NUCLEOTIDE SEQUENCE [LARGE SCALE GENOMIC DNA]</scope>
    <source>
        <strain evidence="7 8">KCOM 3021</strain>
    </source>
</reference>
<dbReference type="GO" id="GO:0008234">
    <property type="term" value="F:cysteine-type peptidase activity"/>
    <property type="evidence" value="ECO:0007669"/>
    <property type="project" value="UniProtKB-KW"/>
</dbReference>
<dbReference type="Pfam" id="PF13702">
    <property type="entry name" value="Lysozyme_like"/>
    <property type="match status" value="1"/>
</dbReference>
<evidence type="ECO:0000313" key="7">
    <source>
        <dbReference type="EMBL" id="RRJ54683.1"/>
    </source>
</evidence>
<comment type="similarity">
    <text evidence="1">Belongs to the peptidase C40 family.</text>
</comment>
<evidence type="ECO:0000256" key="2">
    <source>
        <dbReference type="ARBA" id="ARBA00022670"/>
    </source>
</evidence>
<dbReference type="SUPFAM" id="SSF53955">
    <property type="entry name" value="Lysozyme-like"/>
    <property type="match status" value="1"/>
</dbReference>
<dbReference type="Pfam" id="PF00877">
    <property type="entry name" value="NLPC_P60"/>
    <property type="match status" value="1"/>
</dbReference>
<sequence length="610" mass="68147">MSATEVGQQAAGQAGGAAKKAGSKAITKAVGKAGKYLKKLLVKFLKQLIMSLGKMIVAAIGPWGILIIIAVLLILALLSAIPFSDWFLGGNARSAEQKNADLQYEQEFKETANATVAELWKIEADKSWVEEVAKTVKPSWGIPSGLVRYEILVNEKKVELSDYKPSKLIKPFTPYYTYTTIKDDKERIKTVIKCQSGTTTDISETKLPKHDVLSKITLDYAFMDIQPLKRYYPGGTVNKTDEWEYIDSSRFAGCTTTRYKQWEHTTVDDRFVPTFNVDAQQFQSILIGLGINQDDMKLFYEFIATADPDWDSTLYGINTANNGISVGWLPGTAKVSDFVLRYEPLVRKYLELYGMEEHTQLVLAIIMQESGGKLLDVMQSSESAGKPRNYFTDPETSIAQGVKHFSQVFKAANGDIKITLQAYNYGIGYVSYALERGGYSKENALEFSLMMRKKQGSDGYGDPEYVDHVLRYYNISNNTIEYTPGDQIFDVQEVLNIMMQFDGTKYFFSGKSPKTGFDCSGLISYAFAKVGIDLSGNAASQYKKTVPVSADEAKPGDLVFWETYRPGPSHVGMYLGNGEFYNSGSTLGVSKDTLNRWKNYPFLGFRRIVK</sequence>
<evidence type="ECO:0000313" key="8">
    <source>
        <dbReference type="Proteomes" id="UP000267017"/>
    </source>
</evidence>
<evidence type="ECO:0000259" key="6">
    <source>
        <dbReference type="PROSITE" id="PS51935"/>
    </source>
</evidence>
<dbReference type="PANTHER" id="PTHR47053">
    <property type="entry name" value="MUREIN DD-ENDOPEPTIDASE MEPH-RELATED"/>
    <property type="match status" value="1"/>
</dbReference>
<dbReference type="Gene3D" id="3.90.1720.10">
    <property type="entry name" value="endopeptidase domain like (from Nostoc punctiforme)"/>
    <property type="match status" value="1"/>
</dbReference>
<name>A0A3P3TE15_9BACL</name>
<dbReference type="Gene3D" id="1.10.530.10">
    <property type="match status" value="1"/>
</dbReference>
<keyword evidence="5" id="KW-0812">Transmembrane</keyword>
<dbReference type="InterPro" id="IPR051202">
    <property type="entry name" value="Peptidase_C40"/>
</dbReference>
<dbReference type="InterPro" id="IPR047194">
    <property type="entry name" value="CwlT-like_lysozyme"/>
</dbReference>
<dbReference type="SUPFAM" id="SSF54001">
    <property type="entry name" value="Cysteine proteinases"/>
    <property type="match status" value="1"/>
</dbReference>
<keyword evidence="2" id="KW-0645">Protease</keyword>
<dbReference type="OrthoDB" id="9813368at2"/>
<evidence type="ECO:0000256" key="5">
    <source>
        <dbReference type="SAM" id="Phobius"/>
    </source>
</evidence>
<dbReference type="PROSITE" id="PS51935">
    <property type="entry name" value="NLPC_P60"/>
    <property type="match status" value="1"/>
</dbReference>
<dbReference type="Proteomes" id="UP000267017">
    <property type="component" value="Unassembled WGS sequence"/>
</dbReference>
<dbReference type="EMBL" id="RRCN01000002">
    <property type="protein sequence ID" value="RRJ54683.1"/>
    <property type="molecule type" value="Genomic_DNA"/>
</dbReference>
<keyword evidence="5" id="KW-1133">Transmembrane helix</keyword>
<protein>
    <submittedName>
        <fullName evidence="7">Lytic murein transglycosylase</fullName>
    </submittedName>
</protein>
<feature type="transmembrane region" description="Helical" evidence="5">
    <location>
        <begin position="55"/>
        <end position="78"/>
    </location>
</feature>
<organism evidence="7 8">
    <name type="scientific">Paenibacillus oralis</name>
    <dbReference type="NCBI Taxonomy" id="2490856"/>
    <lineage>
        <taxon>Bacteria</taxon>
        <taxon>Bacillati</taxon>
        <taxon>Bacillota</taxon>
        <taxon>Bacilli</taxon>
        <taxon>Bacillales</taxon>
        <taxon>Paenibacillaceae</taxon>
        <taxon>Paenibacillus</taxon>
    </lineage>
</organism>
<keyword evidence="4" id="KW-0788">Thiol protease</keyword>
<dbReference type="InterPro" id="IPR023346">
    <property type="entry name" value="Lysozyme-like_dom_sf"/>
</dbReference>
<dbReference type="PANTHER" id="PTHR47053:SF5">
    <property type="entry name" value="BIFUNCTIONAL MURAMIDASE_DL-ENDOPEPTIDASE CWLT"/>
    <property type="match status" value="1"/>
</dbReference>